<evidence type="ECO:0000313" key="1">
    <source>
        <dbReference type="EMBL" id="KAI4869562.1"/>
    </source>
</evidence>
<dbReference type="EMBL" id="MU393429">
    <property type="protein sequence ID" value="KAI4869562.1"/>
    <property type="molecule type" value="Genomic_DNA"/>
</dbReference>
<evidence type="ECO:0000313" key="2">
    <source>
        <dbReference type="Proteomes" id="UP001497700"/>
    </source>
</evidence>
<name>A0ACB9ZDE6_9PEZI</name>
<protein>
    <submittedName>
        <fullName evidence="1">Uncharacterized protein</fullName>
    </submittedName>
</protein>
<proteinExistence type="predicted"/>
<keyword evidence="2" id="KW-1185">Reference proteome</keyword>
<sequence length="101" mass="11842">MMKMNQANHVMRKQLYCCAKSSEWVYTGGGNKVVYLLSYLPLVLTNRPVSGRLCPFRIVAKSVICLFLITPFNHILLRGFHYCLRRRCRQAYRRWCVLGGR</sequence>
<reference evidence="1 2" key="1">
    <citation type="journal article" date="2022" name="New Phytol.">
        <title>Ecological generalism drives hyperdiversity of secondary metabolite gene clusters in xylarialean endophytes.</title>
        <authorList>
            <person name="Franco M.E.E."/>
            <person name="Wisecaver J.H."/>
            <person name="Arnold A.E."/>
            <person name="Ju Y.M."/>
            <person name="Slot J.C."/>
            <person name="Ahrendt S."/>
            <person name="Moore L.P."/>
            <person name="Eastman K.E."/>
            <person name="Scott K."/>
            <person name="Konkel Z."/>
            <person name="Mondo S.J."/>
            <person name="Kuo A."/>
            <person name="Hayes R.D."/>
            <person name="Haridas S."/>
            <person name="Andreopoulos B."/>
            <person name="Riley R."/>
            <person name="LaButti K."/>
            <person name="Pangilinan J."/>
            <person name="Lipzen A."/>
            <person name="Amirebrahimi M."/>
            <person name="Yan J."/>
            <person name="Adam C."/>
            <person name="Keymanesh K."/>
            <person name="Ng V."/>
            <person name="Louie K."/>
            <person name="Northen T."/>
            <person name="Drula E."/>
            <person name="Henrissat B."/>
            <person name="Hsieh H.M."/>
            <person name="Youens-Clark K."/>
            <person name="Lutzoni F."/>
            <person name="Miadlikowska J."/>
            <person name="Eastwood D.C."/>
            <person name="Hamelin R.C."/>
            <person name="Grigoriev I.V."/>
            <person name="U'Ren J.M."/>
        </authorList>
    </citation>
    <scope>NUCLEOTIDE SEQUENCE [LARGE SCALE GENOMIC DNA]</scope>
    <source>
        <strain evidence="1 2">CBS 119005</strain>
    </source>
</reference>
<organism evidence="1 2">
    <name type="scientific">Hypoxylon rubiginosum</name>
    <dbReference type="NCBI Taxonomy" id="110542"/>
    <lineage>
        <taxon>Eukaryota</taxon>
        <taxon>Fungi</taxon>
        <taxon>Dikarya</taxon>
        <taxon>Ascomycota</taxon>
        <taxon>Pezizomycotina</taxon>
        <taxon>Sordariomycetes</taxon>
        <taxon>Xylariomycetidae</taxon>
        <taxon>Xylariales</taxon>
        <taxon>Hypoxylaceae</taxon>
        <taxon>Hypoxylon</taxon>
    </lineage>
</organism>
<gene>
    <name evidence="1" type="ORF">F4820DRAFT_406101</name>
</gene>
<accession>A0ACB9ZDE6</accession>
<comment type="caution">
    <text evidence="1">The sequence shown here is derived from an EMBL/GenBank/DDBJ whole genome shotgun (WGS) entry which is preliminary data.</text>
</comment>
<dbReference type="Proteomes" id="UP001497700">
    <property type="component" value="Unassembled WGS sequence"/>
</dbReference>